<keyword evidence="2" id="KW-1185">Reference proteome</keyword>
<dbReference type="EMBL" id="JAUYVT010000014">
    <property type="protein sequence ID" value="MDP2565806.1"/>
    <property type="molecule type" value="Genomic_DNA"/>
</dbReference>
<organism evidence="1 2">
    <name type="scientific">Pseudoalteromonas marina</name>
    <dbReference type="NCBI Taxonomy" id="267375"/>
    <lineage>
        <taxon>Bacteria</taxon>
        <taxon>Pseudomonadati</taxon>
        <taxon>Pseudomonadota</taxon>
        <taxon>Gammaproteobacteria</taxon>
        <taxon>Alteromonadales</taxon>
        <taxon>Pseudoalteromonadaceae</taxon>
        <taxon>Pseudoalteromonas</taxon>
    </lineage>
</organism>
<name>A0ABT9FH36_9GAMM</name>
<sequence>MKDDLLSIYQSNLTQVEKPINGDLEITIQSHTTKNTYFFRGDYNTSVSMYWHAMSDPKVTLCEFYNSRHTL</sequence>
<dbReference type="RefSeq" id="WP_305472543.1">
    <property type="nucleotide sequence ID" value="NZ_JAUYVT010000014.1"/>
</dbReference>
<evidence type="ECO:0000313" key="1">
    <source>
        <dbReference type="EMBL" id="MDP2565806.1"/>
    </source>
</evidence>
<dbReference type="Proteomes" id="UP001177212">
    <property type="component" value="Unassembled WGS sequence"/>
</dbReference>
<comment type="caution">
    <text evidence="1">The sequence shown here is derived from an EMBL/GenBank/DDBJ whole genome shotgun (WGS) entry which is preliminary data.</text>
</comment>
<gene>
    <name evidence="1" type="ORF">Q8W34_14260</name>
</gene>
<evidence type="ECO:0000313" key="2">
    <source>
        <dbReference type="Proteomes" id="UP001177212"/>
    </source>
</evidence>
<accession>A0ABT9FH36</accession>
<proteinExistence type="predicted"/>
<protein>
    <submittedName>
        <fullName evidence="1">Uncharacterized protein</fullName>
    </submittedName>
</protein>
<reference evidence="1" key="1">
    <citation type="submission" date="2023-07" db="EMBL/GenBank/DDBJ databases">
        <title>Genome content predicts the carbon catabolic preferences of heterotrophic bacteria.</title>
        <authorList>
            <person name="Gralka M."/>
        </authorList>
    </citation>
    <scope>NUCLEOTIDE SEQUENCE</scope>
    <source>
        <strain evidence="1">4G09</strain>
    </source>
</reference>